<name>A0A9D4GFK4_DREPO</name>
<evidence type="ECO:0000313" key="7">
    <source>
        <dbReference type="EMBL" id="KAH3814513.1"/>
    </source>
</evidence>
<dbReference type="Pfam" id="PF00084">
    <property type="entry name" value="Sushi"/>
    <property type="match status" value="1"/>
</dbReference>
<dbReference type="Gene3D" id="2.10.70.10">
    <property type="entry name" value="Complement Module, domain 1"/>
    <property type="match status" value="1"/>
</dbReference>
<dbReference type="Pfam" id="PF12248">
    <property type="entry name" value="Methyltransf_FA"/>
    <property type="match status" value="1"/>
</dbReference>
<protein>
    <recommendedName>
        <fullName evidence="6">Sushi domain-containing protein</fullName>
    </recommendedName>
</protein>
<reference evidence="7" key="1">
    <citation type="journal article" date="2019" name="bioRxiv">
        <title>The Genome of the Zebra Mussel, Dreissena polymorpha: A Resource for Invasive Species Research.</title>
        <authorList>
            <person name="McCartney M.A."/>
            <person name="Auch B."/>
            <person name="Kono T."/>
            <person name="Mallez S."/>
            <person name="Zhang Y."/>
            <person name="Obille A."/>
            <person name="Becker A."/>
            <person name="Abrahante J.E."/>
            <person name="Garbe J."/>
            <person name="Badalamenti J.P."/>
            <person name="Herman A."/>
            <person name="Mangelson H."/>
            <person name="Liachko I."/>
            <person name="Sullivan S."/>
            <person name="Sone E.D."/>
            <person name="Koren S."/>
            <person name="Silverstein K.A.T."/>
            <person name="Beckman K.B."/>
            <person name="Gohl D.M."/>
        </authorList>
    </citation>
    <scope>NUCLEOTIDE SEQUENCE</scope>
    <source>
        <strain evidence="7">Duluth1</strain>
        <tissue evidence="7">Whole animal</tissue>
    </source>
</reference>
<feature type="chain" id="PRO_5038543019" description="Sushi domain-containing protein" evidence="5">
    <location>
        <begin position="24"/>
        <end position="847"/>
    </location>
</feature>
<feature type="domain" description="Sushi" evidence="6">
    <location>
        <begin position="297"/>
        <end position="355"/>
    </location>
</feature>
<keyword evidence="1" id="KW-1015">Disulfide bond</keyword>
<evidence type="ECO:0000259" key="6">
    <source>
        <dbReference type="PROSITE" id="PS50923"/>
    </source>
</evidence>
<comment type="caution">
    <text evidence="2">Lacks conserved residue(s) required for the propagation of feature annotation.</text>
</comment>
<gene>
    <name evidence="7" type="ORF">DPMN_143015</name>
</gene>
<proteinExistence type="predicted"/>
<keyword evidence="5" id="KW-0732">Signal</keyword>
<dbReference type="SMART" id="SM00032">
    <property type="entry name" value="CCP"/>
    <property type="match status" value="1"/>
</dbReference>
<keyword evidence="4" id="KW-1133">Transmembrane helix</keyword>
<feature type="compositionally biased region" description="Polar residues" evidence="3">
    <location>
        <begin position="836"/>
        <end position="847"/>
    </location>
</feature>
<sequence>MRYTLLLSLTVFLFSDFVFTVLAGVDLNASCNVSVPASQCLYKDAVCDGSTLVCACPEDRYADTANKQCLYKNCKTLQIQANGALKNGTFTVQNRAGQSYRIYCQLYNGYGYTFLSTSTNVSVNMSSLYDDQSHVIIRHKRLDGVQYTSTMAQLGRYDTVPVSVQYTAYSGYQGPNNTNLAPYIFVGFIPQSMTSRGAVQGWKVNGEELNFTNCDGNPNSYIAFFFNPSGHGYTNNVGAKNKLIYQWYDGATAVAQSEYLPDEFFANYHEVHQGGCGGYSRGSNVDTWGAVGMKFMVECAVPAQVPGAQMTYQGTNIGHTSTYTCLYGYQHTYGDLNRTCNGSGAWSGSTPVCRTGGSLTYNCSNTLNYTQFNPVNDGLKINTMTSLAFQTSGSDNAHILLQYDNNEFYSNVTEIVIGGWNNSRSGIRTERNGSLMAEYNGTILSSSLQWFWISWDSGCVKVGKGSIVGCSEIMQWCGLNYSINGIRFSYFDSSTGTYVISLPIAGVENATSQNDVRFVNIAENQTISINIELADKKSIAYIRLYINDTTEHQATIIIGQSQVEVMLCNSGRCTHNRTTIPNNQSQLIGISLDEDHTLEIENCVLQPKSTKTCIRQSGRFTKLALLSLTGEASFKIVPQADIVPQLVNNSTEHIENINDLSPLTTPPIDQPNGSSPQTTPPDEYPGLTPVVPRYKNSLAKTLHRSNDERSFSNQSTSGASGGRNSSSKEECLMDCYCPCSWVEKPKNYTRNEIATLVAAIIERLKVDSNNLTSTQRKLNSMPDNRPLAKAVGVVGVILLVLKLGAILVFDIGNIIRDLKTLRDNLRQGSGCKEAPPQQTSVAPSTSM</sequence>
<feature type="signal peptide" evidence="5">
    <location>
        <begin position="1"/>
        <end position="23"/>
    </location>
</feature>
<dbReference type="PANTHER" id="PTHR36695:SF12">
    <property type="entry name" value="AGAP008648-PA"/>
    <property type="match status" value="1"/>
</dbReference>
<evidence type="ECO:0000256" key="2">
    <source>
        <dbReference type="PROSITE-ProRule" id="PRU00302"/>
    </source>
</evidence>
<keyword evidence="4" id="KW-0812">Transmembrane</keyword>
<keyword evidence="8" id="KW-1185">Reference proteome</keyword>
<feature type="region of interest" description="Disordered" evidence="3">
    <location>
        <begin position="828"/>
        <end position="847"/>
    </location>
</feature>
<dbReference type="PROSITE" id="PS50923">
    <property type="entry name" value="SUSHI"/>
    <property type="match status" value="1"/>
</dbReference>
<comment type="caution">
    <text evidence="7">The sequence shown here is derived from an EMBL/GenBank/DDBJ whole genome shotgun (WGS) entry which is preliminary data.</text>
</comment>
<organism evidence="7 8">
    <name type="scientific">Dreissena polymorpha</name>
    <name type="common">Zebra mussel</name>
    <name type="synonym">Mytilus polymorpha</name>
    <dbReference type="NCBI Taxonomy" id="45954"/>
    <lineage>
        <taxon>Eukaryota</taxon>
        <taxon>Metazoa</taxon>
        <taxon>Spiralia</taxon>
        <taxon>Lophotrochozoa</taxon>
        <taxon>Mollusca</taxon>
        <taxon>Bivalvia</taxon>
        <taxon>Autobranchia</taxon>
        <taxon>Heteroconchia</taxon>
        <taxon>Euheterodonta</taxon>
        <taxon>Imparidentia</taxon>
        <taxon>Neoheterodontei</taxon>
        <taxon>Myida</taxon>
        <taxon>Dreissenoidea</taxon>
        <taxon>Dreissenidae</taxon>
        <taxon>Dreissena</taxon>
    </lineage>
</organism>
<keyword evidence="2" id="KW-0768">Sushi</keyword>
<evidence type="ECO:0000256" key="5">
    <source>
        <dbReference type="SAM" id="SignalP"/>
    </source>
</evidence>
<accession>A0A9D4GFK4</accession>
<evidence type="ECO:0000313" key="8">
    <source>
        <dbReference type="Proteomes" id="UP000828390"/>
    </source>
</evidence>
<dbReference type="Proteomes" id="UP000828390">
    <property type="component" value="Unassembled WGS sequence"/>
</dbReference>
<feature type="compositionally biased region" description="Polar residues" evidence="3">
    <location>
        <begin position="711"/>
        <end position="725"/>
    </location>
</feature>
<evidence type="ECO:0000256" key="3">
    <source>
        <dbReference type="SAM" id="MobiDB-lite"/>
    </source>
</evidence>
<evidence type="ECO:0000256" key="1">
    <source>
        <dbReference type="ARBA" id="ARBA00023157"/>
    </source>
</evidence>
<dbReference type="SUPFAM" id="SSF57535">
    <property type="entry name" value="Complement control module/SCR domain"/>
    <property type="match status" value="1"/>
</dbReference>
<feature type="transmembrane region" description="Helical" evidence="4">
    <location>
        <begin position="787"/>
        <end position="809"/>
    </location>
</feature>
<feature type="region of interest" description="Disordered" evidence="3">
    <location>
        <begin position="657"/>
        <end position="729"/>
    </location>
</feature>
<reference evidence="7" key="2">
    <citation type="submission" date="2020-11" db="EMBL/GenBank/DDBJ databases">
        <authorList>
            <person name="McCartney M.A."/>
            <person name="Auch B."/>
            <person name="Kono T."/>
            <person name="Mallez S."/>
            <person name="Becker A."/>
            <person name="Gohl D.M."/>
            <person name="Silverstein K.A.T."/>
            <person name="Koren S."/>
            <person name="Bechman K.B."/>
            <person name="Herman A."/>
            <person name="Abrahante J.E."/>
            <person name="Garbe J."/>
        </authorList>
    </citation>
    <scope>NUCLEOTIDE SEQUENCE</scope>
    <source>
        <strain evidence="7">Duluth1</strain>
        <tissue evidence="7">Whole animal</tissue>
    </source>
</reference>
<dbReference type="AlphaFoldDB" id="A0A9D4GFK4"/>
<dbReference type="InterPro" id="IPR022041">
    <property type="entry name" value="Methyltransf_FA"/>
</dbReference>
<dbReference type="InterPro" id="IPR000436">
    <property type="entry name" value="Sushi_SCR_CCP_dom"/>
</dbReference>
<dbReference type="InterPro" id="IPR035976">
    <property type="entry name" value="Sushi/SCR/CCP_sf"/>
</dbReference>
<dbReference type="EMBL" id="JAIWYP010000006">
    <property type="protein sequence ID" value="KAH3814513.1"/>
    <property type="molecule type" value="Genomic_DNA"/>
</dbReference>
<dbReference type="PANTHER" id="PTHR36695">
    <property type="entry name" value="AGAP008648-PA"/>
    <property type="match status" value="1"/>
</dbReference>
<dbReference type="CDD" id="cd00033">
    <property type="entry name" value="CCP"/>
    <property type="match status" value="1"/>
</dbReference>
<keyword evidence="4" id="KW-0472">Membrane</keyword>
<evidence type="ECO:0000256" key="4">
    <source>
        <dbReference type="SAM" id="Phobius"/>
    </source>
</evidence>